<name>A0A1F6BYK2_9BACT</name>
<dbReference type="Proteomes" id="UP000176322">
    <property type="component" value="Unassembled WGS sequence"/>
</dbReference>
<dbReference type="EMBL" id="MFKO01000002">
    <property type="protein sequence ID" value="OGG41990.1"/>
    <property type="molecule type" value="Genomic_DNA"/>
</dbReference>
<evidence type="ECO:0008006" key="3">
    <source>
        <dbReference type="Google" id="ProtNLM"/>
    </source>
</evidence>
<proteinExistence type="predicted"/>
<evidence type="ECO:0000313" key="1">
    <source>
        <dbReference type="EMBL" id="OGG41990.1"/>
    </source>
</evidence>
<gene>
    <name evidence="1" type="ORF">A2837_02160</name>
</gene>
<evidence type="ECO:0000313" key="2">
    <source>
        <dbReference type="Proteomes" id="UP000176322"/>
    </source>
</evidence>
<reference evidence="1 2" key="1">
    <citation type="journal article" date="2016" name="Nat. Commun.">
        <title>Thousands of microbial genomes shed light on interconnected biogeochemical processes in an aquifer system.</title>
        <authorList>
            <person name="Anantharaman K."/>
            <person name="Brown C.T."/>
            <person name="Hug L.A."/>
            <person name="Sharon I."/>
            <person name="Castelle C.J."/>
            <person name="Probst A.J."/>
            <person name="Thomas B.C."/>
            <person name="Singh A."/>
            <person name="Wilkins M.J."/>
            <person name="Karaoz U."/>
            <person name="Brodie E.L."/>
            <person name="Williams K.H."/>
            <person name="Hubbard S.S."/>
            <person name="Banfield J.F."/>
        </authorList>
    </citation>
    <scope>NUCLEOTIDE SEQUENCE [LARGE SCALE GENOMIC DNA]</scope>
</reference>
<comment type="caution">
    <text evidence="1">The sequence shown here is derived from an EMBL/GenBank/DDBJ whole genome shotgun (WGS) entry which is preliminary data.</text>
</comment>
<sequence>MLTAVITVSGAASIGTTPIAYGQITDDTVKAEKVAISVSDTEGIVREYFKDIPVMVAVAKCESHFQHTLQDGSVLKGRIDSADTGVMQINKRYHETRAIELGLNLENIYDNMAYARHLYESQGTQPWKASSACWNNTIAYNN</sequence>
<protein>
    <recommendedName>
        <fullName evidence="3">Transglycosylase SLT domain-containing protein</fullName>
    </recommendedName>
</protein>
<organism evidence="1 2">
    <name type="scientific">Candidatus Kaiserbacteria bacterium RIFCSPHIGHO2_01_FULL_46_22</name>
    <dbReference type="NCBI Taxonomy" id="1798475"/>
    <lineage>
        <taxon>Bacteria</taxon>
        <taxon>Candidatus Kaiseribacteriota</taxon>
    </lineage>
</organism>
<dbReference type="Gene3D" id="1.10.530.10">
    <property type="match status" value="1"/>
</dbReference>
<dbReference type="SUPFAM" id="SSF53955">
    <property type="entry name" value="Lysozyme-like"/>
    <property type="match status" value="1"/>
</dbReference>
<dbReference type="InterPro" id="IPR023346">
    <property type="entry name" value="Lysozyme-like_dom_sf"/>
</dbReference>
<accession>A0A1F6BYK2</accession>
<dbReference type="AlphaFoldDB" id="A0A1F6BYK2"/>